<dbReference type="EMBL" id="LR899011">
    <property type="protein sequence ID" value="CAD7086239.1"/>
    <property type="molecule type" value="Genomic_DNA"/>
</dbReference>
<evidence type="ECO:0000256" key="6">
    <source>
        <dbReference type="ARBA" id="ARBA00022692"/>
    </source>
</evidence>
<protein>
    <recommendedName>
        <fullName evidence="11">Fucosyltransferase</fullName>
        <ecNumber evidence="11">2.4.1.-</ecNumber>
    </recommendedName>
</protein>
<evidence type="ECO:0000256" key="10">
    <source>
        <dbReference type="ARBA" id="ARBA00023180"/>
    </source>
</evidence>
<dbReference type="PANTHER" id="PTHR11929">
    <property type="entry name" value="ALPHA- 1,3 -FUCOSYLTRANSFERASE"/>
    <property type="match status" value="1"/>
</dbReference>
<comment type="subcellular location">
    <subcellularLocation>
        <location evidence="1 11">Golgi apparatus</location>
        <location evidence="1 11">Golgi stack membrane</location>
        <topology evidence="1 11">Single-pass type II membrane protein</topology>
    </subcellularLocation>
</comment>
<dbReference type="UniPathway" id="UPA00378"/>
<dbReference type="FunFam" id="3.40.50.11660:FF:000002">
    <property type="entry name" value="Alpha-(1,3)-fucosyltransferase"/>
    <property type="match status" value="1"/>
</dbReference>
<name>A0A7R8YVD8_HERIL</name>
<dbReference type="FunCoup" id="A0A7R8YVD8">
    <property type="interactions" value="539"/>
</dbReference>
<dbReference type="SUPFAM" id="SSF53756">
    <property type="entry name" value="UDP-Glycosyltransferase/glycogen phosphorylase"/>
    <property type="match status" value="1"/>
</dbReference>
<keyword evidence="4 11" id="KW-0328">Glycosyltransferase</keyword>
<feature type="domain" description="Fucosyltransferase C-terminal" evidence="12">
    <location>
        <begin position="159"/>
        <end position="349"/>
    </location>
</feature>
<evidence type="ECO:0000313" key="15">
    <source>
        <dbReference type="Proteomes" id="UP000594454"/>
    </source>
</evidence>
<keyword evidence="5 11" id="KW-0808">Transferase</keyword>
<reference evidence="14 15" key="1">
    <citation type="submission" date="2020-11" db="EMBL/GenBank/DDBJ databases">
        <authorList>
            <person name="Wallbank WR R."/>
            <person name="Pardo Diaz C."/>
            <person name="Kozak K."/>
            <person name="Martin S."/>
            <person name="Jiggins C."/>
            <person name="Moest M."/>
            <person name="Warren A I."/>
            <person name="Generalovic N T."/>
            <person name="Byers J.R.P. K."/>
            <person name="Montejo-Kovacevich G."/>
            <person name="Yen C E."/>
        </authorList>
    </citation>
    <scope>NUCLEOTIDE SEQUENCE [LARGE SCALE GENOMIC DNA]</scope>
</reference>
<sequence length="520" mass="60896">MRYLVLFRADIFLAFLLSLGYLLPHILGLDDKILWWTSLTGDYRVTKTCGSWTCVFTDNRDIVNDSKAILFYGSNLNYTDLPLPRPKNQIWGLLHEESPKNVPFLQHEIILHHWNYTSTFSRYSDVPLTLQYLKNLDALITTKYFLPVKEKNRIKNEMKLASVVYLQSHCDSPSGREEYIKELMQYIDIDSYGQCLNNKQLPKSLTEDYMRTIDSDELHNFLKSYKFILAFENAACNDYITEKFWRPITIGSIPIYFGSQTIEDWLPNDKSAILVKDFSSPKEVANLIKYLDNNDNEYNSYLRHKLMGRKGITNQYLIQKIDEWTERSEEGLFNDFECFVCEEIHKDRPEAGVCADGSHYDCGEEFVLPKMNARLENFYWRNIMESEKNVAKALNQLLITNQPFTKHDFDKTFNQILALGYSTPNTPTSKHCLKQGRPPDDPVVGTFTVYAATFLVFTAVVLFVLCRKRWYSKFFKNIYKSISGAVWSTPRGKFFKIRKFLRNRKQQKYKPFNVENKDGI</sequence>
<comment type="pathway">
    <text evidence="2">Protein modification; protein glycosylation.</text>
</comment>
<evidence type="ECO:0000259" key="12">
    <source>
        <dbReference type="Pfam" id="PF00852"/>
    </source>
</evidence>
<dbReference type="InterPro" id="IPR055270">
    <property type="entry name" value="Glyco_tran_10_C"/>
</dbReference>
<dbReference type="Pfam" id="PF17039">
    <property type="entry name" value="Glyco_tran_10_N"/>
    <property type="match status" value="1"/>
</dbReference>
<keyword evidence="10" id="KW-0325">Glycoprotein</keyword>
<dbReference type="Gene3D" id="3.40.50.11660">
    <property type="entry name" value="Glycosyl transferase family 10, C-terminal domain"/>
    <property type="match status" value="1"/>
</dbReference>
<evidence type="ECO:0000313" key="14">
    <source>
        <dbReference type="EMBL" id="CAD7086239.1"/>
    </source>
</evidence>
<keyword evidence="7" id="KW-0735">Signal-anchor</keyword>
<keyword evidence="8 11" id="KW-1133">Transmembrane helix</keyword>
<evidence type="ECO:0000259" key="13">
    <source>
        <dbReference type="Pfam" id="PF17039"/>
    </source>
</evidence>
<evidence type="ECO:0000256" key="4">
    <source>
        <dbReference type="ARBA" id="ARBA00022676"/>
    </source>
</evidence>
<dbReference type="InterPro" id="IPR038577">
    <property type="entry name" value="GT10-like_C_sf"/>
</dbReference>
<keyword evidence="11" id="KW-0333">Golgi apparatus</keyword>
<evidence type="ECO:0000256" key="1">
    <source>
        <dbReference type="ARBA" id="ARBA00004447"/>
    </source>
</evidence>
<dbReference type="EC" id="2.4.1.-" evidence="11"/>
<dbReference type="GO" id="GO:0046920">
    <property type="term" value="F:alpha-(1-&gt;3)-fucosyltransferase activity"/>
    <property type="evidence" value="ECO:0007669"/>
    <property type="project" value="TreeGrafter"/>
</dbReference>
<organism evidence="14 15">
    <name type="scientific">Hermetia illucens</name>
    <name type="common">Black soldier fly</name>
    <dbReference type="NCBI Taxonomy" id="343691"/>
    <lineage>
        <taxon>Eukaryota</taxon>
        <taxon>Metazoa</taxon>
        <taxon>Ecdysozoa</taxon>
        <taxon>Arthropoda</taxon>
        <taxon>Hexapoda</taxon>
        <taxon>Insecta</taxon>
        <taxon>Pterygota</taxon>
        <taxon>Neoptera</taxon>
        <taxon>Endopterygota</taxon>
        <taxon>Diptera</taxon>
        <taxon>Brachycera</taxon>
        <taxon>Stratiomyomorpha</taxon>
        <taxon>Stratiomyidae</taxon>
        <taxon>Hermetiinae</taxon>
        <taxon>Hermetia</taxon>
    </lineage>
</organism>
<dbReference type="Pfam" id="PF00852">
    <property type="entry name" value="Glyco_transf_10"/>
    <property type="match status" value="1"/>
</dbReference>
<dbReference type="InterPro" id="IPR031481">
    <property type="entry name" value="Glyco_tran_10_N"/>
</dbReference>
<gene>
    <name evidence="14" type="ORF">HERILL_LOCUS9027</name>
</gene>
<evidence type="ECO:0000256" key="7">
    <source>
        <dbReference type="ARBA" id="ARBA00022968"/>
    </source>
</evidence>
<dbReference type="PANTHER" id="PTHR11929:SF194">
    <property type="entry name" value="ALPHA-(1,3)-FUCOSYLTRANSFERASE 10"/>
    <property type="match status" value="1"/>
</dbReference>
<evidence type="ECO:0000256" key="2">
    <source>
        <dbReference type="ARBA" id="ARBA00004922"/>
    </source>
</evidence>
<dbReference type="Proteomes" id="UP000594454">
    <property type="component" value="Chromosome 3"/>
</dbReference>
<dbReference type="InterPro" id="IPR001503">
    <property type="entry name" value="Glyco_trans_10"/>
</dbReference>
<keyword evidence="6 11" id="KW-0812">Transmembrane</keyword>
<keyword evidence="9 11" id="KW-0472">Membrane</keyword>
<feature type="domain" description="Fucosyltransferase N-terminal" evidence="13">
    <location>
        <begin position="32"/>
        <end position="128"/>
    </location>
</feature>
<evidence type="ECO:0000256" key="3">
    <source>
        <dbReference type="ARBA" id="ARBA00008919"/>
    </source>
</evidence>
<dbReference type="InParanoid" id="A0A7R8YVD8"/>
<proteinExistence type="inferred from homology"/>
<evidence type="ECO:0000256" key="9">
    <source>
        <dbReference type="ARBA" id="ARBA00023136"/>
    </source>
</evidence>
<feature type="transmembrane region" description="Helical" evidence="11">
    <location>
        <begin position="447"/>
        <end position="466"/>
    </location>
</feature>
<accession>A0A7R8YVD8</accession>
<dbReference type="GO" id="GO:0032580">
    <property type="term" value="C:Golgi cisterna membrane"/>
    <property type="evidence" value="ECO:0007669"/>
    <property type="project" value="UniProtKB-SubCell"/>
</dbReference>
<dbReference type="OrthoDB" id="9993460at2759"/>
<evidence type="ECO:0000256" key="5">
    <source>
        <dbReference type="ARBA" id="ARBA00022679"/>
    </source>
</evidence>
<keyword evidence="15" id="KW-1185">Reference proteome</keyword>
<comment type="similarity">
    <text evidence="3 11">Belongs to the glycosyltransferase 10 family.</text>
</comment>
<evidence type="ECO:0000256" key="8">
    <source>
        <dbReference type="ARBA" id="ARBA00022989"/>
    </source>
</evidence>
<dbReference type="AlphaFoldDB" id="A0A7R8YVD8"/>
<evidence type="ECO:0000256" key="11">
    <source>
        <dbReference type="RuleBase" id="RU003832"/>
    </source>
</evidence>